<sequence>MASDALAKLLSRARLGQSEAEDEILIIGIDFGTTFSGVAWATVDDLESDEIHLITTWPGTGREEEKSLLNYSTRTVPRDGDPVRWFKLLLLKSEDIPWDLAESEFIMRARKMLEKTARPP</sequence>
<proteinExistence type="predicted"/>
<comment type="caution">
    <text evidence="1">The sequence shown here is derived from an EMBL/GenBank/DDBJ whole genome shotgun (WGS) entry which is preliminary data.</text>
</comment>
<dbReference type="OrthoDB" id="2963168at2759"/>
<keyword evidence="2" id="KW-1185">Reference proteome</keyword>
<dbReference type="Gene3D" id="3.30.420.40">
    <property type="match status" value="1"/>
</dbReference>
<accession>A0A9P1GZJ1</accession>
<reference evidence="1" key="1">
    <citation type="submission" date="2022-11" db="EMBL/GenBank/DDBJ databases">
        <authorList>
            <person name="Scott C."/>
            <person name="Bruce N."/>
        </authorList>
    </citation>
    <scope>NUCLEOTIDE SEQUENCE</scope>
</reference>
<evidence type="ECO:0000313" key="2">
    <source>
        <dbReference type="Proteomes" id="UP000838763"/>
    </source>
</evidence>
<gene>
    <name evidence="1" type="ORF">PPNO1_LOCUS2468</name>
</gene>
<evidence type="ECO:0000313" key="1">
    <source>
        <dbReference type="EMBL" id="CAI4212718.1"/>
    </source>
</evidence>
<protein>
    <submittedName>
        <fullName evidence="1">Uncharacterized protein</fullName>
    </submittedName>
</protein>
<name>A0A9P1GZJ1_9PEZI</name>
<dbReference type="AlphaFoldDB" id="A0A9P1GZJ1"/>
<organism evidence="1 2">
    <name type="scientific">Parascedosporium putredinis</name>
    <dbReference type="NCBI Taxonomy" id="1442378"/>
    <lineage>
        <taxon>Eukaryota</taxon>
        <taxon>Fungi</taxon>
        <taxon>Dikarya</taxon>
        <taxon>Ascomycota</taxon>
        <taxon>Pezizomycotina</taxon>
        <taxon>Sordariomycetes</taxon>
        <taxon>Hypocreomycetidae</taxon>
        <taxon>Microascales</taxon>
        <taxon>Microascaceae</taxon>
        <taxon>Parascedosporium</taxon>
    </lineage>
</organism>
<dbReference type="EMBL" id="CALLCH030000005">
    <property type="protein sequence ID" value="CAI4212718.1"/>
    <property type="molecule type" value="Genomic_DNA"/>
</dbReference>
<dbReference type="Proteomes" id="UP000838763">
    <property type="component" value="Unassembled WGS sequence"/>
</dbReference>